<gene>
    <name evidence="2" type="ORF">SADUNF_Sadunf13G0098300</name>
</gene>
<feature type="region of interest" description="Disordered" evidence="1">
    <location>
        <begin position="72"/>
        <end position="91"/>
    </location>
</feature>
<sequence length="91" mass="10174">MAKKGSQKKDGSSKRKNRGEYVDPQNMDDDIDSFHKQRDIMALDVDADVGELSDYEEEPIFDDERTSRWVAVAEGGRSQEGGGDDDANYKG</sequence>
<accession>A0A835JJ93</accession>
<dbReference type="OrthoDB" id="1746828at2759"/>
<organism evidence="2 3">
    <name type="scientific">Salix dunnii</name>
    <dbReference type="NCBI Taxonomy" id="1413687"/>
    <lineage>
        <taxon>Eukaryota</taxon>
        <taxon>Viridiplantae</taxon>
        <taxon>Streptophyta</taxon>
        <taxon>Embryophyta</taxon>
        <taxon>Tracheophyta</taxon>
        <taxon>Spermatophyta</taxon>
        <taxon>Magnoliopsida</taxon>
        <taxon>eudicotyledons</taxon>
        <taxon>Gunneridae</taxon>
        <taxon>Pentapetalae</taxon>
        <taxon>rosids</taxon>
        <taxon>fabids</taxon>
        <taxon>Malpighiales</taxon>
        <taxon>Salicaceae</taxon>
        <taxon>Saliceae</taxon>
        <taxon>Salix</taxon>
    </lineage>
</organism>
<protein>
    <submittedName>
        <fullName evidence="2">Uncharacterized protein</fullName>
    </submittedName>
</protein>
<reference evidence="2 3" key="1">
    <citation type="submission" date="2020-10" db="EMBL/GenBank/DDBJ databases">
        <title>Plant Genome Project.</title>
        <authorList>
            <person name="Zhang R.-G."/>
        </authorList>
    </citation>
    <scope>NUCLEOTIDE SEQUENCE [LARGE SCALE GENOMIC DNA]</scope>
    <source>
        <strain evidence="2">FAFU-HL-1</strain>
        <tissue evidence="2">Leaf</tissue>
    </source>
</reference>
<evidence type="ECO:0000313" key="3">
    <source>
        <dbReference type="Proteomes" id="UP000657918"/>
    </source>
</evidence>
<evidence type="ECO:0000313" key="2">
    <source>
        <dbReference type="EMBL" id="KAF9670722.1"/>
    </source>
</evidence>
<keyword evidence="3" id="KW-1185">Reference proteome</keyword>
<feature type="compositionally biased region" description="Basic and acidic residues" evidence="1">
    <location>
        <begin position="7"/>
        <end position="21"/>
    </location>
</feature>
<evidence type="ECO:0000256" key="1">
    <source>
        <dbReference type="SAM" id="MobiDB-lite"/>
    </source>
</evidence>
<dbReference type="AlphaFoldDB" id="A0A835JJ93"/>
<proteinExistence type="predicted"/>
<feature type="compositionally biased region" description="Acidic residues" evidence="1">
    <location>
        <begin position="82"/>
        <end position="91"/>
    </location>
</feature>
<dbReference type="EMBL" id="JADGMS010000013">
    <property type="protein sequence ID" value="KAF9670722.1"/>
    <property type="molecule type" value="Genomic_DNA"/>
</dbReference>
<name>A0A835JJ93_9ROSI</name>
<comment type="caution">
    <text evidence="2">The sequence shown here is derived from an EMBL/GenBank/DDBJ whole genome shotgun (WGS) entry which is preliminary data.</text>
</comment>
<dbReference type="Proteomes" id="UP000657918">
    <property type="component" value="Unassembled WGS sequence"/>
</dbReference>
<feature type="region of interest" description="Disordered" evidence="1">
    <location>
        <begin position="1"/>
        <end position="31"/>
    </location>
</feature>